<reference evidence="1 2" key="1">
    <citation type="submission" date="2019-07" db="EMBL/GenBank/DDBJ databases">
        <title>Whole genome shotgun sequence of Myxococcus virescens NBRC 100334.</title>
        <authorList>
            <person name="Hosoyama A."/>
            <person name="Uohara A."/>
            <person name="Ohji S."/>
            <person name="Ichikawa N."/>
        </authorList>
    </citation>
    <scope>NUCLEOTIDE SEQUENCE [LARGE SCALE GENOMIC DNA]</scope>
    <source>
        <strain evidence="1 2">NBRC 100334</strain>
    </source>
</reference>
<dbReference type="Pfam" id="PF09535">
    <property type="entry name" value="Gmx_para_CXXCG"/>
    <property type="match status" value="1"/>
</dbReference>
<accession>A0A511HNH3</accession>
<protein>
    <recommendedName>
        <fullName evidence="3">Myxococcus xanthus double-CXXCG motif paralogous family</fullName>
    </recommendedName>
</protein>
<evidence type="ECO:0000313" key="1">
    <source>
        <dbReference type="EMBL" id="GEL75143.1"/>
    </source>
</evidence>
<dbReference type="AlphaFoldDB" id="A0A511HNH3"/>
<name>A0A511HNH3_9BACT</name>
<proteinExistence type="predicted"/>
<dbReference type="InterPro" id="IPR011750">
    <property type="entry name" value="Gmx_para_CXXCG"/>
</dbReference>
<sequence>MYPSVDLSGLPEQDLFLKARSAPFAEFARLREQVRPLAPPAATLPPGTRFGPLVGTAQGDLGPLSWQGSYLLLLRRDTLEQLQAEGVRGLMGVRAELRFRQKHPPEMLELQLEPGGLLHPQCLPPDLPLACATCGRRGLQLPDEPLLEGATLPRDRDVFRLGNYATVLVGTERFMEAVRRLRLEGIHFQELSTR</sequence>
<gene>
    <name evidence="1" type="ORF">MVI01_69270</name>
</gene>
<dbReference type="Proteomes" id="UP000321224">
    <property type="component" value="Unassembled WGS sequence"/>
</dbReference>
<dbReference type="NCBIfam" id="TIGR02264">
    <property type="entry name" value="gmx_para_CXXCG"/>
    <property type="match status" value="1"/>
</dbReference>
<organism evidence="1 2">
    <name type="scientific">Myxococcus virescens</name>
    <dbReference type="NCBI Taxonomy" id="83456"/>
    <lineage>
        <taxon>Bacteria</taxon>
        <taxon>Pseudomonadati</taxon>
        <taxon>Myxococcota</taxon>
        <taxon>Myxococcia</taxon>
        <taxon>Myxococcales</taxon>
        <taxon>Cystobacterineae</taxon>
        <taxon>Myxococcaceae</taxon>
        <taxon>Myxococcus</taxon>
    </lineage>
</organism>
<evidence type="ECO:0000313" key="2">
    <source>
        <dbReference type="Proteomes" id="UP000321224"/>
    </source>
</evidence>
<comment type="caution">
    <text evidence="1">The sequence shown here is derived from an EMBL/GenBank/DDBJ whole genome shotgun (WGS) entry which is preliminary data.</text>
</comment>
<evidence type="ECO:0008006" key="3">
    <source>
        <dbReference type="Google" id="ProtNLM"/>
    </source>
</evidence>
<dbReference type="EMBL" id="BJVY01000062">
    <property type="protein sequence ID" value="GEL75143.1"/>
    <property type="molecule type" value="Genomic_DNA"/>
</dbReference>